<organism evidence="1 2">
    <name type="scientific">Candidatus Woesebacteria bacterium GW2011_GWB1_39_12</name>
    <dbReference type="NCBI Taxonomy" id="1618574"/>
    <lineage>
        <taxon>Bacteria</taxon>
        <taxon>Candidatus Woeseibacteriota</taxon>
    </lineage>
</organism>
<name>A0A0G0M7U9_9BACT</name>
<gene>
    <name evidence="1" type="ORF">UT24_C0015G0007</name>
</gene>
<reference evidence="1 2" key="1">
    <citation type="journal article" date="2015" name="Nature">
        <title>rRNA introns, odd ribosomes, and small enigmatic genomes across a large radiation of phyla.</title>
        <authorList>
            <person name="Brown C.T."/>
            <person name="Hug L.A."/>
            <person name="Thomas B.C."/>
            <person name="Sharon I."/>
            <person name="Castelle C.J."/>
            <person name="Singh A."/>
            <person name="Wilkins M.J."/>
            <person name="Williams K.H."/>
            <person name="Banfield J.F."/>
        </authorList>
    </citation>
    <scope>NUCLEOTIDE SEQUENCE [LARGE SCALE GENOMIC DNA]</scope>
</reference>
<dbReference type="Proteomes" id="UP000033881">
    <property type="component" value="Unassembled WGS sequence"/>
</dbReference>
<dbReference type="AlphaFoldDB" id="A0A0G0M7U9"/>
<dbReference type="STRING" id="1618574.UT24_C0015G0007"/>
<protein>
    <submittedName>
        <fullName evidence="1">Uncharacterized protein</fullName>
    </submittedName>
</protein>
<sequence>MTILVILYLVIGHFYILKEFRNVYDFYNDKFVSFQSAWDLIWWPVIALAEWWNGIRFDLRLKKDEKK</sequence>
<comment type="caution">
    <text evidence="1">The sequence shown here is derived from an EMBL/GenBank/DDBJ whole genome shotgun (WGS) entry which is preliminary data.</text>
</comment>
<accession>A0A0G0M7U9</accession>
<evidence type="ECO:0000313" key="1">
    <source>
        <dbReference type="EMBL" id="KKR00199.1"/>
    </source>
</evidence>
<evidence type="ECO:0000313" key="2">
    <source>
        <dbReference type="Proteomes" id="UP000033881"/>
    </source>
</evidence>
<dbReference type="EMBL" id="LBWB01000015">
    <property type="protein sequence ID" value="KKR00199.1"/>
    <property type="molecule type" value="Genomic_DNA"/>
</dbReference>
<proteinExistence type="predicted"/>